<name>A0A841T3I5_9BACL</name>
<dbReference type="Proteomes" id="UP000574133">
    <property type="component" value="Unassembled WGS sequence"/>
</dbReference>
<gene>
    <name evidence="2" type="ORF">H4Q31_00975</name>
</gene>
<dbReference type="EMBL" id="JACJVN010000006">
    <property type="protein sequence ID" value="MBB6675894.1"/>
    <property type="molecule type" value="Genomic_DNA"/>
</dbReference>
<protein>
    <submittedName>
        <fullName evidence="2">Uncharacterized protein</fullName>
    </submittedName>
</protein>
<evidence type="ECO:0000313" key="2">
    <source>
        <dbReference type="EMBL" id="MBB6675894.1"/>
    </source>
</evidence>
<evidence type="ECO:0000313" key="3">
    <source>
        <dbReference type="Proteomes" id="UP000574133"/>
    </source>
</evidence>
<evidence type="ECO:0000256" key="1">
    <source>
        <dbReference type="SAM" id="MobiDB-lite"/>
    </source>
</evidence>
<comment type="caution">
    <text evidence="2">The sequence shown here is derived from an EMBL/GenBank/DDBJ whole genome shotgun (WGS) entry which is preliminary data.</text>
</comment>
<keyword evidence="3" id="KW-1185">Reference proteome</keyword>
<dbReference type="RefSeq" id="WP_185177201.1">
    <property type="nucleotide sequence ID" value="NZ_CBCSEP010000014.1"/>
</dbReference>
<reference evidence="2 3" key="1">
    <citation type="submission" date="2020-08" db="EMBL/GenBank/DDBJ databases">
        <title>Cohnella phylogeny.</title>
        <authorList>
            <person name="Dunlap C."/>
        </authorList>
    </citation>
    <scope>NUCLEOTIDE SEQUENCE [LARGE SCALE GENOMIC DNA]</scope>
    <source>
        <strain evidence="2 3">DSM 103658</strain>
    </source>
</reference>
<proteinExistence type="predicted"/>
<organism evidence="2 3">
    <name type="scientific">Cohnella lubricantis</name>
    <dbReference type="NCBI Taxonomy" id="2163172"/>
    <lineage>
        <taxon>Bacteria</taxon>
        <taxon>Bacillati</taxon>
        <taxon>Bacillota</taxon>
        <taxon>Bacilli</taxon>
        <taxon>Bacillales</taxon>
        <taxon>Paenibacillaceae</taxon>
        <taxon>Cohnella</taxon>
    </lineage>
</organism>
<accession>A0A841T3I5</accession>
<feature type="region of interest" description="Disordered" evidence="1">
    <location>
        <begin position="130"/>
        <end position="157"/>
    </location>
</feature>
<sequence>MNKQMLKWILTQLDDATLITLSTATATKIKGFREITKSNLKLTKPQILTELQKPTKAVRLRDGLRRYVEKKLTEDDITSLRERTQEELEELISNGSHALLDVLIVLMTGEDEEQQLVLADVADQLFTALSPGDNGAKQDDSPATEEAASEDGDTAADSGVQAAIAAEAQARARI</sequence>
<dbReference type="AlphaFoldDB" id="A0A841T3I5"/>